<dbReference type="PANTHER" id="PTHR45630">
    <property type="entry name" value="CATION-TRANSPORTING ATPASE-RELATED"/>
    <property type="match status" value="1"/>
</dbReference>
<dbReference type="PANTHER" id="PTHR45630:SF11">
    <property type="entry name" value="CATION-TRANSPORTING P-TYPE ATPASE N-TERMINAL DOMAIN-CONTAINING PROTEIN"/>
    <property type="match status" value="1"/>
</dbReference>
<keyword evidence="5" id="KW-0547">Nucleotide-binding</keyword>
<dbReference type="STRING" id="101127.A0A1X2G7C1"/>
<dbReference type="SUPFAM" id="SSF81660">
    <property type="entry name" value="Metal cation-transporting ATPase, ATP-binding domain N"/>
    <property type="match status" value="1"/>
</dbReference>
<keyword evidence="16" id="KW-1185">Reference proteome</keyword>
<keyword evidence="9 12" id="KW-1133">Transmembrane helix</keyword>
<evidence type="ECO:0000256" key="4">
    <source>
        <dbReference type="ARBA" id="ARBA00022723"/>
    </source>
</evidence>
<dbReference type="InterPro" id="IPR023298">
    <property type="entry name" value="ATPase_P-typ_TM_dom_sf"/>
</dbReference>
<keyword evidence="8" id="KW-1278">Translocase</keyword>
<evidence type="ECO:0000313" key="16">
    <source>
        <dbReference type="Proteomes" id="UP000242146"/>
    </source>
</evidence>
<feature type="transmembrane region" description="Helical" evidence="12">
    <location>
        <begin position="668"/>
        <end position="690"/>
    </location>
</feature>
<dbReference type="Gene3D" id="3.40.1110.10">
    <property type="entry name" value="Calcium-transporting ATPase, cytoplasmic domain N"/>
    <property type="match status" value="1"/>
</dbReference>
<feature type="transmembrane region" description="Helical" evidence="12">
    <location>
        <begin position="290"/>
        <end position="307"/>
    </location>
</feature>
<feature type="transmembrane region" description="Helical" evidence="12">
    <location>
        <begin position="166"/>
        <end position="187"/>
    </location>
</feature>
<dbReference type="NCBIfam" id="TIGR01494">
    <property type="entry name" value="ATPase_P-type"/>
    <property type="match status" value="1"/>
</dbReference>
<dbReference type="Pfam" id="PF00122">
    <property type="entry name" value="E1-E2_ATPase"/>
    <property type="match status" value="1"/>
</dbReference>
<dbReference type="Gene3D" id="3.40.50.1000">
    <property type="entry name" value="HAD superfamily/HAD-like"/>
    <property type="match status" value="2"/>
</dbReference>
<feature type="transmembrane region" description="Helical" evidence="12">
    <location>
        <begin position="475"/>
        <end position="493"/>
    </location>
</feature>
<dbReference type="Gene3D" id="2.70.150.10">
    <property type="entry name" value="Calcium-transporting ATPase, cytoplasmic transduction domain A"/>
    <property type="match status" value="1"/>
</dbReference>
<feature type="transmembrane region" description="Helical" evidence="12">
    <location>
        <begin position="245"/>
        <end position="270"/>
    </location>
</feature>
<feature type="chain" id="PRO_5013118012" description="P-type ATPase A domain-containing protein" evidence="13">
    <location>
        <begin position="19"/>
        <end position="1400"/>
    </location>
</feature>
<dbReference type="SUPFAM" id="SSF56784">
    <property type="entry name" value="HAD-like"/>
    <property type="match status" value="1"/>
</dbReference>
<keyword evidence="13" id="KW-0732">Signal</keyword>
<gene>
    <name evidence="15" type="ORF">DM01DRAFT_1396612</name>
</gene>
<dbReference type="PRINTS" id="PR00119">
    <property type="entry name" value="CATATPASE"/>
</dbReference>
<dbReference type="EMBL" id="MCGT01000035">
    <property type="protein sequence ID" value="ORX46989.1"/>
    <property type="molecule type" value="Genomic_DNA"/>
</dbReference>
<dbReference type="Pfam" id="PF13246">
    <property type="entry name" value="Cation_ATPase"/>
    <property type="match status" value="1"/>
</dbReference>
<evidence type="ECO:0000256" key="7">
    <source>
        <dbReference type="ARBA" id="ARBA00022842"/>
    </source>
</evidence>
<dbReference type="Gene3D" id="1.20.1110.10">
    <property type="entry name" value="Calcium-transporting ATPase, transmembrane domain"/>
    <property type="match status" value="1"/>
</dbReference>
<evidence type="ECO:0000256" key="10">
    <source>
        <dbReference type="ARBA" id="ARBA00023136"/>
    </source>
</evidence>
<dbReference type="SUPFAM" id="SSF81653">
    <property type="entry name" value="Calcium ATPase, transduction domain A"/>
    <property type="match status" value="1"/>
</dbReference>
<evidence type="ECO:0000256" key="12">
    <source>
        <dbReference type="SAM" id="Phobius"/>
    </source>
</evidence>
<reference evidence="15 16" key="1">
    <citation type="submission" date="2016-07" db="EMBL/GenBank/DDBJ databases">
        <title>Pervasive Adenine N6-methylation of Active Genes in Fungi.</title>
        <authorList>
            <consortium name="DOE Joint Genome Institute"/>
            <person name="Mondo S.J."/>
            <person name="Dannebaum R.O."/>
            <person name="Kuo R.C."/>
            <person name="Labutti K."/>
            <person name="Haridas S."/>
            <person name="Kuo A."/>
            <person name="Salamov A."/>
            <person name="Ahrendt S.R."/>
            <person name="Lipzen A."/>
            <person name="Sullivan W."/>
            <person name="Andreopoulos W.B."/>
            <person name="Clum A."/>
            <person name="Lindquist E."/>
            <person name="Daum C."/>
            <person name="Ramamoorthy G.K."/>
            <person name="Gryganskyi A."/>
            <person name="Culley D."/>
            <person name="Magnuson J.K."/>
            <person name="James T.Y."/>
            <person name="O'Malley M.A."/>
            <person name="Stajich J.E."/>
            <person name="Spatafora J.W."/>
            <person name="Visel A."/>
            <person name="Grigoriev I.V."/>
        </authorList>
    </citation>
    <scope>NUCLEOTIDE SEQUENCE [LARGE SCALE GENOMIC DNA]</scope>
    <source>
        <strain evidence="15 16">NRRL 3301</strain>
    </source>
</reference>
<protein>
    <recommendedName>
        <fullName evidence="14">P-type ATPase A domain-containing protein</fullName>
    </recommendedName>
</protein>
<evidence type="ECO:0000256" key="9">
    <source>
        <dbReference type="ARBA" id="ARBA00022989"/>
    </source>
</evidence>
<dbReference type="SFLD" id="SFLDF00027">
    <property type="entry name" value="p-type_atpase"/>
    <property type="match status" value="1"/>
</dbReference>
<feature type="domain" description="P-type ATPase A" evidence="14">
    <location>
        <begin position="507"/>
        <end position="625"/>
    </location>
</feature>
<evidence type="ECO:0000313" key="15">
    <source>
        <dbReference type="EMBL" id="ORX46989.1"/>
    </source>
</evidence>
<evidence type="ECO:0000256" key="2">
    <source>
        <dbReference type="ARBA" id="ARBA00006000"/>
    </source>
</evidence>
<dbReference type="GO" id="GO:0140358">
    <property type="term" value="F:P-type transmembrane transporter activity"/>
    <property type="evidence" value="ECO:0007669"/>
    <property type="project" value="InterPro"/>
</dbReference>
<keyword evidence="7" id="KW-0460">Magnesium</keyword>
<dbReference type="SUPFAM" id="SSF81665">
    <property type="entry name" value="Calcium ATPase, transmembrane domain M"/>
    <property type="match status" value="1"/>
</dbReference>
<feature type="transmembrane region" description="Helical" evidence="12">
    <location>
        <begin position="1205"/>
        <end position="1225"/>
    </location>
</feature>
<dbReference type="OrthoDB" id="48943at2759"/>
<comment type="subcellular location">
    <subcellularLocation>
        <location evidence="1">Membrane</location>
        <topology evidence="1">Multi-pass membrane protein</topology>
    </subcellularLocation>
</comment>
<dbReference type="GO" id="GO:0019829">
    <property type="term" value="F:ATPase-coupled monoatomic cation transmembrane transporter activity"/>
    <property type="evidence" value="ECO:0007669"/>
    <property type="project" value="TreeGrafter"/>
</dbReference>
<dbReference type="InterPro" id="IPR001757">
    <property type="entry name" value="P_typ_ATPase"/>
</dbReference>
<dbReference type="GO" id="GO:0046872">
    <property type="term" value="F:metal ion binding"/>
    <property type="evidence" value="ECO:0007669"/>
    <property type="project" value="UniProtKB-KW"/>
</dbReference>
<dbReference type="SFLD" id="SFLDG00002">
    <property type="entry name" value="C1.7:_P-type_atpase_like"/>
    <property type="match status" value="1"/>
</dbReference>
<sequence length="1400" mass="158408">MRNTLLYIPLLLAPVVTSTPAWNEVNKYQVDGSLCPLPTYNSYPCPVICVNEVTQCPQQLRPSCGPGMAYCVDGTCRANCPAELVSGCACPGQPALKGTVYPCNVQTADIHNFVATNKTAQSKNACGSAVGVSGALADWDSANPTGMMWGDCPAPDYGPLTFHEPIFLALYVFYASLIGFLVIWSIYKYIRERVIKAQFTQTVQTNVQLAKQHEKEAQKPKDSESEMNSDNPEEDMIIKAYKRDIVGIFFFGCYILQTLGMFAYMIAMVYDYYQNYYWFHGSWTIQSSTFMGMWYVFFFWFAIMTLCRSRLMNFYRIQCTYADGQYVQIEKSEPAIILLEDEDKLTTLVRRLEEIGKRIVGLDVVVTTSVLRKTRSGTKYFNYQCTRFVYHPESQLFLPHDFHLGETNSDFAKLKEGLTMDEAVNREELVGPNFIEVYVPNIPMAILREFASFFYIYQFTALWLFYYFAYWQVGVADTAVILLSAIVKVVVRLRSEHRIKKMAEFTDMCRILRDGKWQDMSSADLVPGDVFEVAEGKVTPCDAVVLSGNIVADESSLTGEPLPIRKFPLREDDPTPYDRMGAGKICTIFAGTIISQAERTEKNKPVCALVTHTGTGTDKGELVKKILFPTRVSFVFDEQIRIVILILLCCGLIMLGLAIWLYTSGTSAWFYAMFAICQLVSPLLPAALVVGQSVAAGRLKEMNIFCVDLPRILMAGKVQLFCFDKTGTLTREGLEFFGVQPVEDVNNITENRNNAVNPKFVSQHIEDVEQVPRLAQLALASCHAVTTLNNQFIGNPVDIEMFRSSKWQLANQKENDDYVDTLLPPADDPNADRKPIHVLKRYEFVHARMSMSVAILDTLTNKVHIFVKGAYEKIKDLCNEGSIPPNYDDITSNHARHGCYVLALAHREINLEEIGGLAAFRQWTRDQMEEHIHFIGLVIFKNQLKDDTTENIAELKRGDTRTIMITGDTALTGVYIARQCGMADPHAKVLLGDYDRVSHRIVWTDVDEPDTFKDVDVDQILMNKHHTPVELAVTGKAFHWLCDHDLIRKYLLDIRVFARMTPSGKVQCVQLHMERGITAMTGDGGNDCGALRAAHVGIAMSDAEASIVSPFSTSVRSVRSCVELLRQGRAALATSLTGYRYLVLYGQVMMMLKIYTFYFSVTMSQNVWIAIDVFITVFLTYALSQSKAADHLAPTRPTARLLGPQTLASCMGLVAINWMYLAGAFDLLYKQSWFRCNEFDANAVDISKWWLLADNYEAMVLALMCLYMFINNAAVFNFGYKFRRAFYRNYTLVFLWLLYFAIVSYWTLADPNRFGCLFRVNCGTKSVLEKYGYSVPDVYIEDYNTPLGMNVMPRDFRWKLWGLAVANMASTLMYERLVVLGPVHAWLAKKFPVDRLKVKV</sequence>
<feature type="transmembrane region" description="Helical" evidence="12">
    <location>
        <begin position="1142"/>
        <end position="1161"/>
    </location>
</feature>
<dbReference type="InterPro" id="IPR023299">
    <property type="entry name" value="ATPase_P-typ_cyto_dom_N"/>
</dbReference>
<evidence type="ECO:0000256" key="13">
    <source>
        <dbReference type="SAM" id="SignalP"/>
    </source>
</evidence>
<dbReference type="PROSITE" id="PS00154">
    <property type="entry name" value="ATPASE_E1_E2"/>
    <property type="match status" value="1"/>
</dbReference>
<name>A0A1X2G7C1_9FUNG</name>
<feature type="compositionally biased region" description="Basic and acidic residues" evidence="11">
    <location>
        <begin position="211"/>
        <end position="224"/>
    </location>
</feature>
<evidence type="ECO:0000256" key="1">
    <source>
        <dbReference type="ARBA" id="ARBA00004141"/>
    </source>
</evidence>
<feature type="transmembrane region" description="Helical" evidence="12">
    <location>
        <begin position="1258"/>
        <end position="1278"/>
    </location>
</feature>
<dbReference type="InterPro" id="IPR023214">
    <property type="entry name" value="HAD_sf"/>
</dbReference>
<feature type="signal peptide" evidence="13">
    <location>
        <begin position="1"/>
        <end position="18"/>
    </location>
</feature>
<evidence type="ECO:0000256" key="3">
    <source>
        <dbReference type="ARBA" id="ARBA00022692"/>
    </source>
</evidence>
<organism evidence="15 16">
    <name type="scientific">Hesseltinella vesiculosa</name>
    <dbReference type="NCBI Taxonomy" id="101127"/>
    <lineage>
        <taxon>Eukaryota</taxon>
        <taxon>Fungi</taxon>
        <taxon>Fungi incertae sedis</taxon>
        <taxon>Mucoromycota</taxon>
        <taxon>Mucoromycotina</taxon>
        <taxon>Mucoromycetes</taxon>
        <taxon>Mucorales</taxon>
        <taxon>Cunninghamellaceae</taxon>
        <taxon>Hesseltinella</taxon>
    </lineage>
</organism>
<keyword evidence="6" id="KW-0067">ATP-binding</keyword>
<dbReference type="GO" id="GO:0005524">
    <property type="term" value="F:ATP binding"/>
    <property type="evidence" value="ECO:0007669"/>
    <property type="project" value="UniProtKB-KW"/>
</dbReference>
<dbReference type="InterPro" id="IPR044492">
    <property type="entry name" value="P_typ_ATPase_HD_dom"/>
</dbReference>
<evidence type="ECO:0000259" key="14">
    <source>
        <dbReference type="Pfam" id="PF00122"/>
    </source>
</evidence>
<dbReference type="InterPro" id="IPR059000">
    <property type="entry name" value="ATPase_P-type_domA"/>
</dbReference>
<feature type="transmembrane region" description="Helical" evidence="12">
    <location>
        <begin position="450"/>
        <end position="469"/>
    </location>
</feature>
<evidence type="ECO:0000256" key="5">
    <source>
        <dbReference type="ARBA" id="ARBA00022741"/>
    </source>
</evidence>
<dbReference type="GO" id="GO:0016020">
    <property type="term" value="C:membrane"/>
    <property type="evidence" value="ECO:0007669"/>
    <property type="project" value="UniProtKB-SubCell"/>
</dbReference>
<comment type="similarity">
    <text evidence="2">Belongs to the cation transport ATPase (P-type) (TC 3.A.3) family. Type V subfamily.</text>
</comment>
<dbReference type="InterPro" id="IPR008250">
    <property type="entry name" value="ATPase_P-typ_transduc_dom_A_sf"/>
</dbReference>
<proteinExistence type="inferred from homology"/>
<keyword evidence="10 12" id="KW-0472">Membrane</keyword>
<dbReference type="SFLD" id="SFLDS00003">
    <property type="entry name" value="Haloacid_Dehalogenase"/>
    <property type="match status" value="1"/>
</dbReference>
<feature type="region of interest" description="Disordered" evidence="11">
    <location>
        <begin position="210"/>
        <end position="231"/>
    </location>
</feature>
<evidence type="ECO:0000256" key="6">
    <source>
        <dbReference type="ARBA" id="ARBA00022840"/>
    </source>
</evidence>
<evidence type="ECO:0000256" key="11">
    <source>
        <dbReference type="SAM" id="MobiDB-lite"/>
    </source>
</evidence>
<dbReference type="Proteomes" id="UP000242146">
    <property type="component" value="Unassembled WGS sequence"/>
</dbReference>
<feature type="transmembrane region" description="Helical" evidence="12">
    <location>
        <begin position="1167"/>
        <end position="1184"/>
    </location>
</feature>
<dbReference type="NCBIfam" id="TIGR01657">
    <property type="entry name" value="P-ATPase-V"/>
    <property type="match status" value="1"/>
</dbReference>
<feature type="transmembrane region" description="Helical" evidence="12">
    <location>
        <begin position="1290"/>
        <end position="1308"/>
    </location>
</feature>
<evidence type="ECO:0000256" key="8">
    <source>
        <dbReference type="ARBA" id="ARBA00022967"/>
    </source>
</evidence>
<keyword evidence="3 12" id="KW-0812">Transmembrane</keyword>
<dbReference type="InterPro" id="IPR036412">
    <property type="entry name" value="HAD-like_sf"/>
</dbReference>
<dbReference type="InterPro" id="IPR018303">
    <property type="entry name" value="ATPase_P-typ_P_site"/>
</dbReference>
<keyword evidence="4" id="KW-0479">Metal-binding</keyword>
<dbReference type="GO" id="GO:0016887">
    <property type="term" value="F:ATP hydrolysis activity"/>
    <property type="evidence" value="ECO:0007669"/>
    <property type="project" value="InterPro"/>
</dbReference>
<comment type="caution">
    <text evidence="15">The sequence shown here is derived from an EMBL/GenBank/DDBJ whole genome shotgun (WGS) entry which is preliminary data.</text>
</comment>
<accession>A0A1X2G7C1</accession>
<feature type="transmembrane region" description="Helical" evidence="12">
    <location>
        <begin position="642"/>
        <end position="662"/>
    </location>
</feature>
<dbReference type="InterPro" id="IPR006544">
    <property type="entry name" value="P-type_TPase_V"/>
</dbReference>